<gene>
    <name evidence="8" type="primary">LOC103339794</name>
</gene>
<dbReference type="GeneID" id="103339794"/>
<dbReference type="Gene3D" id="3.40.50.2000">
    <property type="entry name" value="Glycogen Phosphorylase B"/>
    <property type="match status" value="2"/>
</dbReference>
<dbReference type="Proteomes" id="UP000694861">
    <property type="component" value="Linkage group LG8"/>
</dbReference>
<sequence length="496" mass="55847">MASHQDHQLHFVFFPLMASGHMIPLIDIARLFAQQGIIVTIFTTPHNAARFQTVLTRDIESGLQIRIIQVKFPAEEAGLPEGCENFDMLASPELVFNCFAATALLHKPVEKLFEELTPKPNCIISDVCLTWTTCIASKYHIPRISFTGRGCFCDLCVHNLRVSNVLESIMSDSEYLVLPDLPDQIEMTKAQLPEGTVTARLKDFIHKIIAAETETYGMIMNTFEELEPAYVQAYKKVPKDKLWCIGPASLCNKDDLDKAQRGNKVSIDELHSFKWLDSRAPASVIYVCLGSMCNLSSEQLIEIGLALEASNKQFIWVVRGCNETQELEKWIAESGFEERNKARSLVIRGWAPQTLILSHPAVGGFLTHCGWNSTLEGICAGVPLLTWPLFGDQFLNEKLVEQILKIAVRVGVEFPVKWGEEEKTKVVVRKEKVKKAIEKLMDGEESQGRRERARELAEMAKRAVAEGGSSYLNIKQLIQEIKELTAQIQTKKSFFF</sequence>
<keyword evidence="2 4" id="KW-0328">Glycosyltransferase</keyword>
<dbReference type="PANTHER" id="PTHR48047">
    <property type="entry name" value="GLYCOSYLTRANSFERASE"/>
    <property type="match status" value="1"/>
</dbReference>
<protein>
    <recommendedName>
        <fullName evidence="5">Glycosyltransferase</fullName>
        <ecNumber evidence="5">2.4.1.-</ecNumber>
    </recommendedName>
</protein>
<dbReference type="PROSITE" id="PS00375">
    <property type="entry name" value="UDPGT"/>
    <property type="match status" value="1"/>
</dbReference>
<dbReference type="SUPFAM" id="SSF53756">
    <property type="entry name" value="UDP-Glycosyltransferase/glycogen phosphorylase"/>
    <property type="match status" value="1"/>
</dbReference>
<dbReference type="EC" id="2.4.1.-" evidence="5"/>
<evidence type="ECO:0000259" key="6">
    <source>
        <dbReference type="Pfam" id="PF26168"/>
    </source>
</evidence>
<proteinExistence type="inferred from homology"/>
<comment type="similarity">
    <text evidence="1 4">Belongs to the UDP-glycosyltransferase family.</text>
</comment>
<evidence type="ECO:0000313" key="7">
    <source>
        <dbReference type="Proteomes" id="UP000694861"/>
    </source>
</evidence>
<organism evidence="7 8">
    <name type="scientific">Prunus mume</name>
    <name type="common">Japanese apricot</name>
    <name type="synonym">Armeniaca mume</name>
    <dbReference type="NCBI Taxonomy" id="102107"/>
    <lineage>
        <taxon>Eukaryota</taxon>
        <taxon>Viridiplantae</taxon>
        <taxon>Streptophyta</taxon>
        <taxon>Embryophyta</taxon>
        <taxon>Tracheophyta</taxon>
        <taxon>Spermatophyta</taxon>
        <taxon>Magnoliopsida</taxon>
        <taxon>eudicotyledons</taxon>
        <taxon>Gunneridae</taxon>
        <taxon>Pentapetalae</taxon>
        <taxon>rosids</taxon>
        <taxon>fabids</taxon>
        <taxon>Rosales</taxon>
        <taxon>Rosaceae</taxon>
        <taxon>Amygdaloideae</taxon>
        <taxon>Amygdaleae</taxon>
        <taxon>Prunus</taxon>
    </lineage>
</organism>
<dbReference type="InterPro" id="IPR058980">
    <property type="entry name" value="Glyco_transf_N"/>
</dbReference>
<feature type="domain" description="Glycosyltransferase N-terminal" evidence="6">
    <location>
        <begin position="11"/>
        <end position="247"/>
    </location>
</feature>
<evidence type="ECO:0000256" key="2">
    <source>
        <dbReference type="ARBA" id="ARBA00022676"/>
    </source>
</evidence>
<reference evidence="8" key="2">
    <citation type="submission" date="2025-08" db="UniProtKB">
        <authorList>
            <consortium name="RefSeq"/>
        </authorList>
    </citation>
    <scope>IDENTIFICATION</scope>
</reference>
<accession>A0ABM0PLK2</accession>
<evidence type="ECO:0000256" key="4">
    <source>
        <dbReference type="RuleBase" id="RU003718"/>
    </source>
</evidence>
<reference evidence="7" key="1">
    <citation type="journal article" date="2012" name="Nat. Commun.">
        <title>The genome of Prunus mume.</title>
        <authorList>
            <person name="Zhang Q."/>
            <person name="Chen W."/>
            <person name="Sun L."/>
            <person name="Zhao F."/>
            <person name="Huang B."/>
            <person name="Yang W."/>
            <person name="Tao Y."/>
            <person name="Wang J."/>
            <person name="Yuan Z."/>
            <person name="Fan G."/>
            <person name="Xing Z."/>
            <person name="Han C."/>
            <person name="Pan H."/>
            <person name="Zhong X."/>
            <person name="Shi W."/>
            <person name="Liang X."/>
            <person name="Du D."/>
            <person name="Sun F."/>
            <person name="Xu Z."/>
            <person name="Hao R."/>
            <person name="Lv T."/>
            <person name="Lv Y."/>
            <person name="Zheng Z."/>
            <person name="Sun M."/>
            <person name="Luo L."/>
            <person name="Cai M."/>
            <person name="Gao Y."/>
            <person name="Wang J."/>
            <person name="Yin Y."/>
            <person name="Xu X."/>
            <person name="Cheng T."/>
            <person name="Wang J."/>
        </authorList>
    </citation>
    <scope>NUCLEOTIDE SEQUENCE [LARGE SCALE GENOMIC DNA]</scope>
</reference>
<evidence type="ECO:0000256" key="1">
    <source>
        <dbReference type="ARBA" id="ARBA00009995"/>
    </source>
</evidence>
<evidence type="ECO:0000313" key="8">
    <source>
        <dbReference type="RefSeq" id="XP_008241364.1"/>
    </source>
</evidence>
<dbReference type="Pfam" id="PF00201">
    <property type="entry name" value="UDPGT"/>
    <property type="match status" value="1"/>
</dbReference>
<evidence type="ECO:0000256" key="5">
    <source>
        <dbReference type="RuleBase" id="RU362057"/>
    </source>
</evidence>
<keyword evidence="7" id="KW-1185">Reference proteome</keyword>
<dbReference type="Pfam" id="PF26168">
    <property type="entry name" value="Glyco_transf_N"/>
    <property type="match status" value="1"/>
</dbReference>
<dbReference type="PANTHER" id="PTHR48047:SF229">
    <property type="entry name" value="UDP-GLYCOSYLTRANSFERASE 73C3-RELATED"/>
    <property type="match status" value="1"/>
</dbReference>
<dbReference type="InterPro" id="IPR002213">
    <property type="entry name" value="UDP_glucos_trans"/>
</dbReference>
<name>A0ABM0PLK2_PRUMU</name>
<dbReference type="InterPro" id="IPR035595">
    <property type="entry name" value="UDP_glycos_trans_CS"/>
</dbReference>
<keyword evidence="3 4" id="KW-0808">Transferase</keyword>
<evidence type="ECO:0000256" key="3">
    <source>
        <dbReference type="ARBA" id="ARBA00022679"/>
    </source>
</evidence>
<dbReference type="CDD" id="cd03784">
    <property type="entry name" value="GT1_Gtf-like"/>
    <property type="match status" value="1"/>
</dbReference>
<dbReference type="RefSeq" id="XP_008241364.1">
    <property type="nucleotide sequence ID" value="XM_008243142.2"/>
</dbReference>